<gene>
    <name evidence="1" type="ordered locus">Mchl_5369</name>
</gene>
<protein>
    <submittedName>
        <fullName evidence="1">Uncharacterized protein</fullName>
    </submittedName>
</protein>
<evidence type="ECO:0000313" key="2">
    <source>
        <dbReference type="Proteomes" id="UP000002385"/>
    </source>
</evidence>
<reference evidence="1 2" key="2">
    <citation type="journal article" date="2012" name="J. Bacteriol.">
        <title>Complete genome sequences of six strains of the genus Methylobacterium.</title>
        <authorList>
            <person name="Marx C.J."/>
            <person name="Bringel F."/>
            <person name="Chistoserdova L."/>
            <person name="Moulin L."/>
            <person name="Farhan Ul Haque M."/>
            <person name="Fleischman D.E."/>
            <person name="Gruffaz C."/>
            <person name="Jourand P."/>
            <person name="Knief C."/>
            <person name="Lee M.C."/>
            <person name="Muller E.E."/>
            <person name="Nadalig T."/>
            <person name="Peyraud R."/>
            <person name="Roselli S."/>
            <person name="Russ L."/>
            <person name="Goodwin L.A."/>
            <person name="Ivanova N."/>
            <person name="Kyrpides N."/>
            <person name="Lajus A."/>
            <person name="Land M.L."/>
            <person name="Medigue C."/>
            <person name="Mikhailova N."/>
            <person name="Nolan M."/>
            <person name="Woyke T."/>
            <person name="Stolyar S."/>
            <person name="Vorholt J.A."/>
            <person name="Vuilleumier S."/>
        </authorList>
    </citation>
    <scope>NUCLEOTIDE SEQUENCE [LARGE SCALE GENOMIC DNA]</scope>
    <source>
        <strain evidence="2">CM4 / NCIMB 13688</strain>
    </source>
</reference>
<dbReference type="HOGENOM" id="CLU_1364882_0_0_5"/>
<accession>B7KWQ0</accession>
<sequence length="200" mass="21709">MNALRLTLENLYHADVLKRLVAGATTGDADAFMGAAAKLTWSGGWADALRALVPLGTVPDTIRTAFERVWEHSVSQEFGLRRTLACDLLGQDQLLADGLRLLLPQPVRAPLTLYRLQSLKDYRAGQIGAWWDGDRSSALWLWLNTSAACDDGKIVLLQTEAPAEAIVAGEPDELGVVVDPRRLGSVRAVGVLQEPERIAA</sequence>
<dbReference type="EMBL" id="CP001298">
    <property type="protein sequence ID" value="ACK86127.1"/>
    <property type="molecule type" value="Genomic_DNA"/>
</dbReference>
<dbReference type="RefSeq" id="WP_015952960.1">
    <property type="nucleotide sequence ID" value="NC_011757.1"/>
</dbReference>
<dbReference type="KEGG" id="mch:Mchl_5369"/>
<evidence type="ECO:0000313" key="1">
    <source>
        <dbReference type="EMBL" id="ACK86127.1"/>
    </source>
</evidence>
<reference evidence="2" key="1">
    <citation type="submission" date="2008-12" db="EMBL/GenBank/DDBJ databases">
        <title>Complete sequence of chromosome of Methylobacterium chloromethanicum CM4.</title>
        <authorList>
            <consortium name="US DOE Joint Genome Institute"/>
            <person name="Lucas S."/>
            <person name="Copeland A."/>
            <person name="Lapidus A."/>
            <person name="Glavina del Rio T."/>
            <person name="Dalin E."/>
            <person name="Tice H."/>
            <person name="Bruce D."/>
            <person name="Goodwin L."/>
            <person name="Pitluck S."/>
            <person name="Chertkov O."/>
            <person name="Brettin T."/>
            <person name="Detter J.C."/>
            <person name="Han C."/>
            <person name="Larimer F."/>
            <person name="Land M."/>
            <person name="Hauser L."/>
            <person name="Kyrpides N."/>
            <person name="Mikhailova N."/>
            <person name="Marx C."/>
            <person name="Richardson P."/>
        </authorList>
    </citation>
    <scope>NUCLEOTIDE SEQUENCE [LARGE SCALE GENOMIC DNA]</scope>
    <source>
        <strain evidence="2">CM4 / NCIMB 13688</strain>
    </source>
</reference>
<proteinExistence type="predicted"/>
<dbReference type="AlphaFoldDB" id="B7KWQ0"/>
<dbReference type="Proteomes" id="UP000002385">
    <property type="component" value="Chromosome"/>
</dbReference>
<organism evidence="1 2">
    <name type="scientific">Methylorubrum extorquens (strain CM4 / NCIMB 13688)</name>
    <name type="common">Methylobacterium extorquens</name>
    <dbReference type="NCBI Taxonomy" id="440085"/>
    <lineage>
        <taxon>Bacteria</taxon>
        <taxon>Pseudomonadati</taxon>
        <taxon>Pseudomonadota</taxon>
        <taxon>Alphaproteobacteria</taxon>
        <taxon>Hyphomicrobiales</taxon>
        <taxon>Methylobacteriaceae</taxon>
        <taxon>Methylorubrum</taxon>
    </lineage>
</organism>
<name>B7KWQ0_METC4</name>